<name>A0A1I3EQJ9_9PLAN</name>
<evidence type="ECO:0000313" key="3">
    <source>
        <dbReference type="Proteomes" id="UP000199518"/>
    </source>
</evidence>
<dbReference type="Proteomes" id="UP000199518">
    <property type="component" value="Unassembled WGS sequence"/>
</dbReference>
<feature type="transmembrane region" description="Helical" evidence="1">
    <location>
        <begin position="50"/>
        <end position="72"/>
    </location>
</feature>
<keyword evidence="1" id="KW-0472">Membrane</keyword>
<dbReference type="AlphaFoldDB" id="A0A1I3EQJ9"/>
<dbReference type="EMBL" id="FOQD01000004">
    <property type="protein sequence ID" value="SFI00981.1"/>
    <property type="molecule type" value="Genomic_DNA"/>
</dbReference>
<accession>A0A1I3EQJ9</accession>
<keyword evidence="1" id="KW-1133">Transmembrane helix</keyword>
<dbReference type="STRING" id="1576369.SAMN05421753_104321"/>
<evidence type="ECO:0000256" key="1">
    <source>
        <dbReference type="SAM" id="Phobius"/>
    </source>
</evidence>
<reference evidence="3" key="1">
    <citation type="submission" date="2016-10" db="EMBL/GenBank/DDBJ databases">
        <authorList>
            <person name="Varghese N."/>
            <person name="Submissions S."/>
        </authorList>
    </citation>
    <scope>NUCLEOTIDE SEQUENCE [LARGE SCALE GENOMIC DNA]</scope>
    <source>
        <strain evidence="3">DSM 26348</strain>
    </source>
</reference>
<organism evidence="2 3">
    <name type="scientific">Planctomicrobium piriforme</name>
    <dbReference type="NCBI Taxonomy" id="1576369"/>
    <lineage>
        <taxon>Bacteria</taxon>
        <taxon>Pseudomonadati</taxon>
        <taxon>Planctomycetota</taxon>
        <taxon>Planctomycetia</taxon>
        <taxon>Planctomycetales</taxon>
        <taxon>Planctomycetaceae</taxon>
        <taxon>Planctomicrobium</taxon>
    </lineage>
</organism>
<proteinExistence type="predicted"/>
<evidence type="ECO:0000313" key="2">
    <source>
        <dbReference type="EMBL" id="SFI00981.1"/>
    </source>
</evidence>
<keyword evidence="1" id="KW-0812">Transmembrane</keyword>
<gene>
    <name evidence="2" type="ORF">SAMN05421753_104321</name>
</gene>
<feature type="transmembrane region" description="Helical" evidence="1">
    <location>
        <begin position="92"/>
        <end position="111"/>
    </location>
</feature>
<keyword evidence="3" id="KW-1185">Reference proteome</keyword>
<sequence length="271" mass="31138">MLSLTLFALGAVAVWIVPVEDVCTWAVDRAENSSQAEFIAFGRAEAAWWLARLFLPVFALLAAWATLQLPVLEDAIERVQKQFLRQTRCSNVVRTVLVRGLIVCWLLLALAQTADAVVNFTREWGYFRFNPGSEILPNMSLENREVLAYLKSATPENARILVLSDQKLFFLSYYLQPRRLIHPTHESAEFAIPQAGQPHQYQAYQLSDLSPEWLARVRPDYILEYFEGSEYNLPQRRSEDASWIANWEQKNQTKEPPPYVLVLRRIGEALP</sequence>
<protein>
    <submittedName>
        <fullName evidence="2">Uncharacterized protein</fullName>
    </submittedName>
</protein>